<sequence>MIENMKLKKYFGLIMIACLCASLSFANGNTADTKTPLLADSLKKAKQNPLAPKKSCCKGSPSKAKMLAQQKKKKQ</sequence>
<feature type="chain" id="PRO_5013227386" description="Secreted protein" evidence="2">
    <location>
        <begin position="27"/>
        <end position="75"/>
    </location>
</feature>
<dbReference type="Proteomes" id="UP000189739">
    <property type="component" value="Unassembled WGS sequence"/>
</dbReference>
<keyword evidence="2" id="KW-0732">Signal</keyword>
<proteinExistence type="predicted"/>
<reference evidence="3 4" key="1">
    <citation type="submission" date="2016-07" db="EMBL/GenBank/DDBJ databases">
        <title>Genomic analysis of zinc-resistant bacterium Mucilaginibacter pedocola TBZ30.</title>
        <authorList>
            <person name="Huang J."/>
            <person name="Tang J."/>
        </authorList>
    </citation>
    <scope>NUCLEOTIDE SEQUENCE [LARGE SCALE GENOMIC DNA]</scope>
    <source>
        <strain evidence="3 4">TBZ30</strain>
    </source>
</reference>
<organism evidence="3 4">
    <name type="scientific">Mucilaginibacter pedocola</name>
    <dbReference type="NCBI Taxonomy" id="1792845"/>
    <lineage>
        <taxon>Bacteria</taxon>
        <taxon>Pseudomonadati</taxon>
        <taxon>Bacteroidota</taxon>
        <taxon>Sphingobacteriia</taxon>
        <taxon>Sphingobacteriales</taxon>
        <taxon>Sphingobacteriaceae</taxon>
        <taxon>Mucilaginibacter</taxon>
    </lineage>
</organism>
<accession>A0A1S9PA48</accession>
<protein>
    <recommendedName>
        <fullName evidence="5">Secreted protein</fullName>
    </recommendedName>
</protein>
<dbReference type="STRING" id="1792845.BC343_12990"/>
<name>A0A1S9PA48_9SPHI</name>
<gene>
    <name evidence="3" type="ORF">BC343_12990</name>
</gene>
<evidence type="ECO:0000313" key="4">
    <source>
        <dbReference type="Proteomes" id="UP000189739"/>
    </source>
</evidence>
<evidence type="ECO:0000256" key="1">
    <source>
        <dbReference type="SAM" id="MobiDB-lite"/>
    </source>
</evidence>
<evidence type="ECO:0008006" key="5">
    <source>
        <dbReference type="Google" id="ProtNLM"/>
    </source>
</evidence>
<feature type="region of interest" description="Disordered" evidence="1">
    <location>
        <begin position="45"/>
        <end position="75"/>
    </location>
</feature>
<feature type="compositionally biased region" description="Low complexity" evidence="1">
    <location>
        <begin position="51"/>
        <end position="69"/>
    </location>
</feature>
<feature type="signal peptide" evidence="2">
    <location>
        <begin position="1"/>
        <end position="26"/>
    </location>
</feature>
<evidence type="ECO:0000313" key="3">
    <source>
        <dbReference type="EMBL" id="OOQ57707.1"/>
    </source>
</evidence>
<dbReference type="EMBL" id="MBTF01000035">
    <property type="protein sequence ID" value="OOQ57707.1"/>
    <property type="molecule type" value="Genomic_DNA"/>
</dbReference>
<keyword evidence="4" id="KW-1185">Reference proteome</keyword>
<comment type="caution">
    <text evidence="3">The sequence shown here is derived from an EMBL/GenBank/DDBJ whole genome shotgun (WGS) entry which is preliminary data.</text>
</comment>
<dbReference type="AlphaFoldDB" id="A0A1S9PA48"/>
<evidence type="ECO:0000256" key="2">
    <source>
        <dbReference type="SAM" id="SignalP"/>
    </source>
</evidence>